<dbReference type="EMBL" id="MN738772">
    <property type="protein sequence ID" value="QHS84121.1"/>
    <property type="molecule type" value="Genomic_DNA"/>
</dbReference>
<keyword evidence="2" id="KW-0812">Transmembrane</keyword>
<dbReference type="InterPro" id="IPR036361">
    <property type="entry name" value="SAP_dom_sf"/>
</dbReference>
<feature type="transmembrane region" description="Helical" evidence="2">
    <location>
        <begin position="6"/>
        <end position="30"/>
    </location>
</feature>
<reference evidence="3" key="1">
    <citation type="journal article" date="2020" name="Nature">
        <title>Giant virus diversity and host interactions through global metagenomics.</title>
        <authorList>
            <person name="Schulz F."/>
            <person name="Roux S."/>
            <person name="Paez-Espino D."/>
            <person name="Jungbluth S."/>
            <person name="Walsh D.A."/>
            <person name="Denef V.J."/>
            <person name="McMahon K.D."/>
            <person name="Konstantinidis K.T."/>
            <person name="Eloe-Fadrosh E.A."/>
            <person name="Kyrpides N.C."/>
            <person name="Woyke T."/>
        </authorList>
    </citation>
    <scope>NUCLEOTIDE SEQUENCE</scope>
    <source>
        <strain evidence="3">GVMAG-S-ERX555965-48</strain>
    </source>
</reference>
<keyword evidence="2" id="KW-1133">Transmembrane helix</keyword>
<evidence type="ECO:0000256" key="2">
    <source>
        <dbReference type="SAM" id="Phobius"/>
    </source>
</evidence>
<keyword evidence="2" id="KW-0472">Membrane</keyword>
<evidence type="ECO:0000256" key="1">
    <source>
        <dbReference type="SAM" id="MobiDB-lite"/>
    </source>
</evidence>
<evidence type="ECO:0000313" key="3">
    <source>
        <dbReference type="EMBL" id="QHS84121.1"/>
    </source>
</evidence>
<organism evidence="3">
    <name type="scientific">viral metagenome</name>
    <dbReference type="NCBI Taxonomy" id="1070528"/>
    <lineage>
        <taxon>unclassified sequences</taxon>
        <taxon>metagenomes</taxon>
        <taxon>organismal metagenomes</taxon>
    </lineage>
</organism>
<feature type="compositionally biased region" description="Acidic residues" evidence="1">
    <location>
        <begin position="95"/>
        <end position="112"/>
    </location>
</feature>
<name>A0A6C0AY05_9ZZZZ</name>
<dbReference type="AlphaFoldDB" id="A0A6C0AY05"/>
<dbReference type="Gene3D" id="1.10.720.30">
    <property type="entry name" value="SAP domain"/>
    <property type="match status" value="1"/>
</dbReference>
<proteinExistence type="predicted"/>
<sequence>MEPLTLFGLGTNIMFSLGIVFAIVFIIFYMRQRFSDYNHKLNSMFQLISAMADELNGLKGRTNVTVTKEDNSQDNSQDNINDTNELMKLIVSDDSGSESEEDSDSDDSDNESNTDNLDTINYNNIVLNSNSEPSELNINTINNNLEQVVLEEVTQDIATGNTNKDEIKLIELIVPSEENEDTDVNKMTVKQLKDLLTQKGLIFEQSAKKKDLIKILEESNN</sequence>
<accession>A0A6C0AY05</accession>
<protein>
    <recommendedName>
        <fullName evidence="4">HeH/LEM domain-containing protein</fullName>
    </recommendedName>
</protein>
<evidence type="ECO:0008006" key="4">
    <source>
        <dbReference type="Google" id="ProtNLM"/>
    </source>
</evidence>
<feature type="region of interest" description="Disordered" evidence="1">
    <location>
        <begin position="92"/>
        <end position="118"/>
    </location>
</feature>